<proteinExistence type="predicted"/>
<feature type="signal peptide" evidence="2">
    <location>
        <begin position="1"/>
        <end position="36"/>
    </location>
</feature>
<dbReference type="InterPro" id="IPR011050">
    <property type="entry name" value="Pectin_lyase_fold/virulence"/>
</dbReference>
<gene>
    <name evidence="4" type="ORF">ACFOW3_05540</name>
</gene>
<keyword evidence="5" id="KW-1185">Reference proteome</keyword>
<feature type="domain" description="Right handed beta helix" evidence="3">
    <location>
        <begin position="319"/>
        <end position="455"/>
    </location>
</feature>
<accession>A0ABV8D6T2</accession>
<evidence type="ECO:0000313" key="4">
    <source>
        <dbReference type="EMBL" id="MFC3934082.1"/>
    </source>
</evidence>
<organism evidence="4 5">
    <name type="scientific">Acidovorax facilis</name>
    <dbReference type="NCBI Taxonomy" id="12917"/>
    <lineage>
        <taxon>Bacteria</taxon>
        <taxon>Pseudomonadati</taxon>
        <taxon>Pseudomonadota</taxon>
        <taxon>Betaproteobacteria</taxon>
        <taxon>Burkholderiales</taxon>
        <taxon>Comamonadaceae</taxon>
        <taxon>Acidovorax</taxon>
    </lineage>
</organism>
<evidence type="ECO:0000259" key="3">
    <source>
        <dbReference type="Pfam" id="PF13229"/>
    </source>
</evidence>
<name>A0ABV8D6T2_9BURK</name>
<dbReference type="SUPFAM" id="SSF51126">
    <property type="entry name" value="Pectin lyase-like"/>
    <property type="match status" value="1"/>
</dbReference>
<reference evidence="5" key="1">
    <citation type="journal article" date="2019" name="Int. J. Syst. Evol. Microbiol.">
        <title>The Global Catalogue of Microorganisms (GCM) 10K type strain sequencing project: providing services to taxonomists for standard genome sequencing and annotation.</title>
        <authorList>
            <consortium name="The Broad Institute Genomics Platform"/>
            <consortium name="The Broad Institute Genome Sequencing Center for Infectious Disease"/>
            <person name="Wu L."/>
            <person name="Ma J."/>
        </authorList>
    </citation>
    <scope>NUCLEOTIDE SEQUENCE [LARGE SCALE GENOMIC DNA]</scope>
    <source>
        <strain evidence="5">CCUG 2113</strain>
    </source>
</reference>
<feature type="compositionally biased region" description="Pro residues" evidence="1">
    <location>
        <begin position="182"/>
        <end position="208"/>
    </location>
</feature>
<dbReference type="SMART" id="SM00710">
    <property type="entry name" value="PbH1"/>
    <property type="match status" value="7"/>
</dbReference>
<dbReference type="Proteomes" id="UP001595693">
    <property type="component" value="Unassembled WGS sequence"/>
</dbReference>
<keyword evidence="2" id="KW-0732">Signal</keyword>
<comment type="caution">
    <text evidence="4">The sequence shown here is derived from an EMBL/GenBank/DDBJ whole genome shotgun (WGS) entry which is preliminary data.</text>
</comment>
<dbReference type="EMBL" id="JBHSAJ010000010">
    <property type="protein sequence ID" value="MFC3934082.1"/>
    <property type="molecule type" value="Genomic_DNA"/>
</dbReference>
<dbReference type="Gene3D" id="2.160.20.10">
    <property type="entry name" value="Single-stranded right-handed beta-helix, Pectin lyase-like"/>
    <property type="match status" value="1"/>
</dbReference>
<feature type="region of interest" description="Disordered" evidence="1">
    <location>
        <begin position="182"/>
        <end position="210"/>
    </location>
</feature>
<evidence type="ECO:0000256" key="1">
    <source>
        <dbReference type="SAM" id="MobiDB-lite"/>
    </source>
</evidence>
<dbReference type="InterPro" id="IPR039448">
    <property type="entry name" value="Beta_helix"/>
</dbReference>
<feature type="chain" id="PRO_5045888170" evidence="2">
    <location>
        <begin position="37"/>
        <end position="602"/>
    </location>
</feature>
<dbReference type="InterPro" id="IPR012334">
    <property type="entry name" value="Pectin_lyas_fold"/>
</dbReference>
<evidence type="ECO:0000256" key="2">
    <source>
        <dbReference type="SAM" id="SignalP"/>
    </source>
</evidence>
<dbReference type="Pfam" id="PF13229">
    <property type="entry name" value="Beta_helix"/>
    <property type="match status" value="1"/>
</dbReference>
<protein>
    <submittedName>
        <fullName evidence="4">Right-handed parallel beta-helix repeat-containing protein</fullName>
    </submittedName>
</protein>
<evidence type="ECO:0000313" key="5">
    <source>
        <dbReference type="Proteomes" id="UP001595693"/>
    </source>
</evidence>
<sequence>MLTRTSELNSSRIFQPRPWAIALGLCLGTATGPALAQATHTPPAGYKPCAVEGQKCSFSGAANVVYGAGTTWTSPRSFTNGVSCSNATFGDPLWGVQKACYAGAPSPAPAPDPVLTAPPPGYTLCAVEGQQCSFTGTAKVVYGAGTTWTAARAFTNNVMCNNATFGDPLRQVKKACYVSSPVPTPAPPAPPPTPPAPPAPPAPPPAPTPGGSVTYYFSDCQAGAATGCVPGSNSNPGTQAAPKQNLTGINVNTLPAGTALLFARGGAWVVGVTTFENMNVRADAPLTFDAYGAGPAPLLNTNNNAIAPFELGGRYANTSNDGGYVFRNLRIHGSNNSAWGFWLSGNVRDIVIENVEISGFQIAIHSQARAPHGVNNVLIRNNHIHHNGSMGILGQFRNSVIEGNLIEANNFSGSGFNHGTYLSGSHGLSGTNVTLRNNRYIRNSVVNGICQGGNMTFHGQMDGVLIEGNRIEQDAATDGCWEMSITQGYDSAEWFRNFVVRNNTLINAGNTGMAVQSAPGIVIEGNVIINTQTTFQTAINVGHTEFQNGDVPDGNAVVRNNIACFPTPHAGSTVVRVIAPNSVVTNNTMVTGAAATAGVCAR</sequence>
<dbReference type="InterPro" id="IPR006626">
    <property type="entry name" value="PbH1"/>
</dbReference>